<evidence type="ECO:0000256" key="1">
    <source>
        <dbReference type="ARBA" id="ARBA00022741"/>
    </source>
</evidence>
<dbReference type="RefSeq" id="WP_377966590.1">
    <property type="nucleotide sequence ID" value="NZ_JBHZOL010000088.1"/>
</dbReference>
<dbReference type="Pfam" id="PF23562">
    <property type="entry name" value="AMP-binding_C_3"/>
    <property type="match status" value="1"/>
</dbReference>
<protein>
    <submittedName>
        <fullName evidence="4">AMP-dependent synthetase/ligase</fullName>
    </submittedName>
</protein>
<dbReference type="PANTHER" id="PTHR43272:SF33">
    <property type="entry name" value="AMP-BINDING DOMAIN-CONTAINING PROTEIN-RELATED"/>
    <property type="match status" value="1"/>
</dbReference>
<dbReference type="Gene3D" id="3.40.50.12780">
    <property type="entry name" value="N-terminal domain of ligase-like"/>
    <property type="match status" value="1"/>
</dbReference>
<dbReference type="PANTHER" id="PTHR43272">
    <property type="entry name" value="LONG-CHAIN-FATTY-ACID--COA LIGASE"/>
    <property type="match status" value="1"/>
</dbReference>
<dbReference type="Proteomes" id="UP001600165">
    <property type="component" value="Unassembled WGS sequence"/>
</dbReference>
<accession>A0ABW6IJ26</accession>
<dbReference type="EMBL" id="JBHZOL010000088">
    <property type="protein sequence ID" value="MFE4107662.1"/>
    <property type="molecule type" value="Genomic_DNA"/>
</dbReference>
<evidence type="ECO:0000256" key="2">
    <source>
        <dbReference type="ARBA" id="ARBA00022840"/>
    </source>
</evidence>
<keyword evidence="1" id="KW-0547">Nucleotide-binding</keyword>
<dbReference type="Pfam" id="PF00501">
    <property type="entry name" value="AMP-binding"/>
    <property type="match status" value="1"/>
</dbReference>
<keyword evidence="2" id="KW-0067">ATP-binding</keyword>
<dbReference type="SUPFAM" id="SSF56801">
    <property type="entry name" value="Acetyl-CoA synthetase-like"/>
    <property type="match status" value="1"/>
</dbReference>
<organism evidence="4 5">
    <name type="scientific">Almyronema epifaneia S1</name>
    <dbReference type="NCBI Taxonomy" id="2991925"/>
    <lineage>
        <taxon>Bacteria</taxon>
        <taxon>Bacillati</taxon>
        <taxon>Cyanobacteriota</taxon>
        <taxon>Cyanophyceae</taxon>
        <taxon>Nodosilineales</taxon>
        <taxon>Nodosilineaceae</taxon>
        <taxon>Almyronema</taxon>
        <taxon>Almyronema epifaneia</taxon>
    </lineage>
</organism>
<dbReference type="InterPro" id="IPR042099">
    <property type="entry name" value="ANL_N_sf"/>
</dbReference>
<sequence length="712" mass="77369">MTACAIYRAPPNAGNLVLNQILPTLLDQACDRFPNALAFNHWHNRRWQSMSNNDFRAAAAAIALGLLDMGLQPGDRVALMMSGDVAFCLADMGCLLAGLVNVPIDLTQTIENVIYSLKHAEVSALIVSNTELLEQVAAYLAQVPSLRSVVVGEGLEKTRGQGDAGTRGHAVGAYRDMPTADQPTAEKLVQTNISPQPPEDCLQLPQFLHELPLPPSRLAALPERVQLLSLDQVRSRGQAHRSPERINDLKAAIAPSDLATILYIASDSHRPKGVMLTHESIAANVIAAFSSYPDLGYGAEEVALIFLPLTHIFARVFLYGHMAYGHSVYFSDANHVVKHLRTVKPTIMITVPRLIEKTYERICDRGQRLGKFDRTVFNWALQLAHRYELGTVPSRLYRLQLKLADRLVFAKWRAAFGDRLKALISGGAALKAELANVFSAAGIPVLQGYGLTETSAVLCYNRGNYNRAGTVGVPIAGVEIDLATDGEILVKSPFVMQGYYRDPVATERVLQQGWLYTGDLGEITPEGFLKITGVKKPLFKLSTGKYVSSLPLEQDLARSPLVEQAIAVGANHKFCSMLIFPNLAALHQEAAAMGLSLPTEALLQHACITARYQALIDAANCHLPYWSTVRKFALVNAVLTLENGCLNPDGSLNRVAVLKEFAPVIAALYGKDGEGGRGDGGTRGWGEEDLSESCPMVPAAACPTYAQSLTHY</sequence>
<proteinExistence type="predicted"/>
<name>A0ABW6IJ26_9CYAN</name>
<evidence type="ECO:0000259" key="3">
    <source>
        <dbReference type="Pfam" id="PF00501"/>
    </source>
</evidence>
<evidence type="ECO:0000313" key="4">
    <source>
        <dbReference type="EMBL" id="MFE4107662.1"/>
    </source>
</evidence>
<comment type="caution">
    <text evidence="4">The sequence shown here is derived from an EMBL/GenBank/DDBJ whole genome shotgun (WGS) entry which is preliminary data.</text>
</comment>
<keyword evidence="5" id="KW-1185">Reference proteome</keyword>
<gene>
    <name evidence="4" type="ORF">ACFVKH_15320</name>
</gene>
<reference evidence="4 5" key="1">
    <citation type="submission" date="2024-10" db="EMBL/GenBank/DDBJ databases">
        <authorList>
            <person name="Ratan Roy A."/>
            <person name="Morales Sandoval P.H."/>
            <person name="De Los Santos Villalobos S."/>
            <person name="Chakraborty S."/>
            <person name="Mukherjee J."/>
        </authorList>
    </citation>
    <scope>NUCLEOTIDE SEQUENCE [LARGE SCALE GENOMIC DNA]</scope>
    <source>
        <strain evidence="4 5">S1</strain>
    </source>
</reference>
<feature type="domain" description="AMP-dependent synthetase/ligase" evidence="3">
    <location>
        <begin position="27"/>
        <end position="500"/>
    </location>
</feature>
<evidence type="ECO:0000313" key="5">
    <source>
        <dbReference type="Proteomes" id="UP001600165"/>
    </source>
</evidence>
<dbReference type="InterPro" id="IPR000873">
    <property type="entry name" value="AMP-dep_synth/lig_dom"/>
</dbReference>